<dbReference type="SUPFAM" id="SSF103088">
    <property type="entry name" value="OmpA-like"/>
    <property type="match status" value="1"/>
</dbReference>
<dbReference type="InterPro" id="IPR009282">
    <property type="entry name" value="DUF937"/>
</dbReference>
<organism evidence="4 5">
    <name type="scientific">Hymenobacter sublimis</name>
    <dbReference type="NCBI Taxonomy" id="2933777"/>
    <lineage>
        <taxon>Bacteria</taxon>
        <taxon>Pseudomonadati</taxon>
        <taxon>Bacteroidota</taxon>
        <taxon>Cytophagia</taxon>
        <taxon>Cytophagales</taxon>
        <taxon>Hymenobacteraceae</taxon>
        <taxon>Hymenobacter</taxon>
    </lineage>
</organism>
<feature type="compositionally biased region" description="Low complexity" evidence="2">
    <location>
        <begin position="178"/>
        <end position="192"/>
    </location>
</feature>
<name>A0ABY4J4G3_9BACT</name>
<keyword evidence="5" id="KW-1185">Reference proteome</keyword>
<feature type="compositionally biased region" description="Low complexity" evidence="2">
    <location>
        <begin position="482"/>
        <end position="492"/>
    </location>
</feature>
<feature type="region of interest" description="Disordered" evidence="2">
    <location>
        <begin position="479"/>
        <end position="500"/>
    </location>
</feature>
<sequence length="540" mass="57697">MSQEQTLANTVQASLTGEALAPLSAAVQATAPAVQQAVSHMLALVIPAFASRSQQPAGEEALWSWMERAPAPDWTGLLNTTEAHSWRGRGVALLEALLGPIYASRTRQISQAGGVPAEAMPLLVDVVVAATLGALRHHAAAQQLDATGISRWLQQQPGALPHVPPAEAAATPPPRPEPTQAARPAPPRSATRPARKANRLGTALRTFLHVRLPRRYWPVLLLLPALAFGFGIGRWNSPSSAARQQVALASPPSAREEASPPVEAQPSPDAAAYLAANLTTTTEPAPPEAAPAHYAVGPEMYLDYPGQPVLLLLGDGTSQRVAARSTEYQLYRLLAGAAQPSGPLRQEANWIPVDQAYFQAGQTTLPAAAQQQLRNLANILRAFPRARIQVSGYSDSLDGQHSTQALSEERARAAVRALRGFGIGANRLQARASAGPNDYASPATDEAGNYYHPYLSLQFVGNLPAGVIVRNPASAALAGKPRSSAASRAAARLHTSKSAQARARRAARLRRLRAKKQHRARKKLWFQRLGQRIRGERASR</sequence>
<evidence type="ECO:0000313" key="4">
    <source>
        <dbReference type="EMBL" id="UPL47638.1"/>
    </source>
</evidence>
<accession>A0ABY4J4G3</accession>
<dbReference type="Gene3D" id="3.30.1330.60">
    <property type="entry name" value="OmpA-like domain"/>
    <property type="match status" value="1"/>
</dbReference>
<keyword evidence="1" id="KW-0472">Membrane</keyword>
<gene>
    <name evidence="4" type="ORF">MWH26_10555</name>
</gene>
<evidence type="ECO:0000256" key="1">
    <source>
        <dbReference type="PROSITE-ProRule" id="PRU00473"/>
    </source>
</evidence>
<evidence type="ECO:0000313" key="5">
    <source>
        <dbReference type="Proteomes" id="UP000829647"/>
    </source>
</evidence>
<protein>
    <submittedName>
        <fullName evidence="4">OmpA family protein</fullName>
    </submittedName>
</protein>
<feature type="region of interest" description="Disordered" evidence="2">
    <location>
        <begin position="157"/>
        <end position="198"/>
    </location>
</feature>
<dbReference type="InterPro" id="IPR050330">
    <property type="entry name" value="Bact_OuterMem_StrucFunc"/>
</dbReference>
<evidence type="ECO:0000256" key="2">
    <source>
        <dbReference type="SAM" id="MobiDB-lite"/>
    </source>
</evidence>
<dbReference type="RefSeq" id="WP_247974248.1">
    <property type="nucleotide sequence ID" value="NZ_CP095848.1"/>
</dbReference>
<dbReference type="PROSITE" id="PS51123">
    <property type="entry name" value="OMPA_2"/>
    <property type="match status" value="1"/>
</dbReference>
<dbReference type="InterPro" id="IPR036737">
    <property type="entry name" value="OmpA-like_sf"/>
</dbReference>
<dbReference type="EMBL" id="CP095848">
    <property type="protein sequence ID" value="UPL47638.1"/>
    <property type="molecule type" value="Genomic_DNA"/>
</dbReference>
<dbReference type="InterPro" id="IPR006665">
    <property type="entry name" value="OmpA-like"/>
</dbReference>
<proteinExistence type="predicted"/>
<feature type="region of interest" description="Disordered" evidence="2">
    <location>
        <begin position="243"/>
        <end position="267"/>
    </location>
</feature>
<dbReference type="Proteomes" id="UP000829647">
    <property type="component" value="Chromosome"/>
</dbReference>
<dbReference type="PANTHER" id="PTHR30329:SF21">
    <property type="entry name" value="LIPOPROTEIN YIAD-RELATED"/>
    <property type="match status" value="1"/>
</dbReference>
<evidence type="ECO:0000259" key="3">
    <source>
        <dbReference type="PROSITE" id="PS51123"/>
    </source>
</evidence>
<dbReference type="Pfam" id="PF00691">
    <property type="entry name" value="OmpA"/>
    <property type="match status" value="1"/>
</dbReference>
<reference evidence="4 5" key="1">
    <citation type="submission" date="2022-04" db="EMBL/GenBank/DDBJ databases">
        <title>Hymenobacter sp. isolated from the air.</title>
        <authorList>
            <person name="Won M."/>
            <person name="Lee C.-M."/>
            <person name="Woen H.-Y."/>
            <person name="Kwon S.-W."/>
        </authorList>
    </citation>
    <scope>NUCLEOTIDE SEQUENCE [LARGE SCALE GENOMIC DNA]</scope>
    <source>
        <strain evidence="5">5516 S-25</strain>
    </source>
</reference>
<dbReference type="PANTHER" id="PTHR30329">
    <property type="entry name" value="STATOR ELEMENT OF FLAGELLAR MOTOR COMPLEX"/>
    <property type="match status" value="1"/>
</dbReference>
<dbReference type="Pfam" id="PF06078">
    <property type="entry name" value="DUF937"/>
    <property type="match status" value="1"/>
</dbReference>
<feature type="domain" description="OmpA-like" evidence="3">
    <location>
        <begin position="345"/>
        <end position="474"/>
    </location>
</feature>
<feature type="compositionally biased region" description="Low complexity" evidence="2">
    <location>
        <begin position="249"/>
        <end position="267"/>
    </location>
</feature>